<dbReference type="InterPro" id="IPR036465">
    <property type="entry name" value="vWFA_dom_sf"/>
</dbReference>
<evidence type="ECO:0000313" key="4">
    <source>
        <dbReference type="Proteomes" id="UP000076078"/>
    </source>
</evidence>
<dbReference type="EMBL" id="LODT01000028">
    <property type="protein sequence ID" value="KYQ93338.1"/>
    <property type="molecule type" value="Genomic_DNA"/>
</dbReference>
<dbReference type="SUPFAM" id="SSF82919">
    <property type="entry name" value="Zn-finger domain of Sec23/24"/>
    <property type="match status" value="1"/>
</dbReference>
<dbReference type="InterPro" id="IPR029006">
    <property type="entry name" value="ADF-H/Gelsolin-like_dom_sf"/>
</dbReference>
<gene>
    <name evidence="3" type="ORF">DLAC_06008</name>
</gene>
<organism evidence="3 4">
    <name type="scientific">Tieghemostelium lacteum</name>
    <name type="common">Slime mold</name>
    <name type="synonym">Dictyostelium lacteum</name>
    <dbReference type="NCBI Taxonomy" id="361077"/>
    <lineage>
        <taxon>Eukaryota</taxon>
        <taxon>Amoebozoa</taxon>
        <taxon>Evosea</taxon>
        <taxon>Eumycetozoa</taxon>
        <taxon>Dictyostelia</taxon>
        <taxon>Dictyosteliales</taxon>
        <taxon>Raperosteliaceae</taxon>
        <taxon>Tieghemostelium</taxon>
    </lineage>
</organism>
<dbReference type="Gene3D" id="3.40.50.410">
    <property type="entry name" value="von Willebrand factor, type A domain"/>
    <property type="match status" value="1"/>
</dbReference>
<name>A0A151ZH73_TIELA</name>
<evidence type="ECO:0000256" key="1">
    <source>
        <dbReference type="RuleBase" id="RU365030"/>
    </source>
</evidence>
<comment type="caution">
    <text evidence="3">The sequence shown here is derived from an EMBL/GenBank/DDBJ whole genome shotgun (WGS) entry which is preliminary data.</text>
</comment>
<dbReference type="AlphaFoldDB" id="A0A151ZH73"/>
<keyword evidence="1" id="KW-0862">Zinc</keyword>
<accession>A0A151ZH73</accession>
<dbReference type="Gene3D" id="3.40.20.10">
    <property type="entry name" value="Severin"/>
    <property type="match status" value="1"/>
</dbReference>
<keyword evidence="1" id="KW-0963">Cytoplasm</keyword>
<dbReference type="GO" id="GO:0005789">
    <property type="term" value="C:endoplasmic reticulum membrane"/>
    <property type="evidence" value="ECO:0007669"/>
    <property type="project" value="UniProtKB-SubCell"/>
</dbReference>
<dbReference type="SUPFAM" id="SSF81995">
    <property type="entry name" value="beta-sandwich domain of Sec23/24"/>
    <property type="match status" value="1"/>
</dbReference>
<dbReference type="FunCoup" id="A0A151ZH73">
    <property type="interactions" value="29"/>
</dbReference>
<dbReference type="GO" id="GO:0008270">
    <property type="term" value="F:zinc ion binding"/>
    <property type="evidence" value="ECO:0007669"/>
    <property type="project" value="InterPro"/>
</dbReference>
<dbReference type="InParanoid" id="A0A151ZH73"/>
<dbReference type="Proteomes" id="UP000076078">
    <property type="component" value="Unassembled WGS sequence"/>
</dbReference>
<dbReference type="OrthoDB" id="3979788at2759"/>
<dbReference type="GO" id="GO:0006886">
    <property type="term" value="P:intracellular protein transport"/>
    <property type="evidence" value="ECO:0007669"/>
    <property type="project" value="InterPro"/>
</dbReference>
<keyword evidence="4" id="KW-1185">Reference proteome</keyword>
<dbReference type="InterPro" id="IPR037364">
    <property type="entry name" value="Sec23"/>
</dbReference>
<dbReference type="SUPFAM" id="SSF53300">
    <property type="entry name" value="vWA-like"/>
    <property type="match status" value="1"/>
</dbReference>
<keyword evidence="1" id="KW-0479">Metal-binding</keyword>
<protein>
    <recommendedName>
        <fullName evidence="1">Protein transport protein SEC23</fullName>
    </recommendedName>
</protein>
<keyword evidence="1" id="KW-0472">Membrane</keyword>
<keyword evidence="1" id="KW-0931">ER-Golgi transport</keyword>
<dbReference type="Gene3D" id="1.20.120.730">
    <property type="entry name" value="Sec23/Sec24 helical domain"/>
    <property type="match status" value="1"/>
</dbReference>
<keyword evidence="2" id="KW-0175">Coiled coil</keyword>
<comment type="subcellular location">
    <subcellularLocation>
        <location evidence="1">Cytoplasmic vesicle</location>
        <location evidence="1">COPII-coated vesicle membrane</location>
        <topology evidence="1">Peripheral membrane protein</topology>
        <orientation evidence="1">Cytoplasmic side</orientation>
    </subcellularLocation>
    <subcellularLocation>
        <location evidence="1">Endoplasmic reticulum membrane</location>
        <topology evidence="1">Peripheral membrane protein</topology>
        <orientation evidence="1">Cytoplasmic side</orientation>
    </subcellularLocation>
</comment>
<comment type="similarity">
    <text evidence="1">Belongs to the SEC23/SEC24 family. SEC23 subfamily.</text>
</comment>
<sequence length="927" mass="107057">MNHQFFDNNVDTINQNVKEDFVLNIGNDSESSIDIMQRIIAYQNLHKLNFENVVNQESFKSEFDKKEFQLNGFDSKEDPCILKNFKQTVMTSTSVILNQPEPITQSEIPLGFMYTPFYHPLTSVLSLKYPVPQCTKCKSYINCYSKIIDNTKLVNTLKTSSNNTRSDFEWKCSICNHINGIDDGRSGVRTLNEIKQGLGWWSTEYYKSTLASDTYEFKVRKHRDTDISNGVDRVSDGISQLNIDDNIEMLDEEIEKLEKEREYMKENGLYSSPVYFFLVDENLHVEDLKKVYESIEKLVNQLYSVDKKPFMLGLISFSKNMSLYQMKLNKATKNGDSGTSTPIDFNLAKVMSEQEYTKIRQDISRKSKIYLELVNTQLDREPCRVLSVLKSLIETSENCCENLDLKGGFENFQEKEEYQRKPTLLGASLECAIRLANKPRSRIFVYMAGAPTCGLGSVPEEFASHDRSEYHSQMENAYQYYKGLVEDRVQRVDGLAVDFFFFGYQEFHCKVLTPVTMYNGFMTYFIDSHSTQEGGKDISEMVYLNMYNAIRKQSGKSAVVAFYHPDYIELTHLIGSARKVYPWEKFAEDSDYCNTVALGSLEQDTSMSILYQLASFIPASSEGWVTFQFVTILVDRNEDMIYRVVTKRIEVTGSMEKFLAHLDLDVVSFLISKSIIMESLKSVTFSQPPTEIQQKLDKKLQKVVMGTSEIKKSWFSTKVNSPAPIQSLIKKIHSIRRGLVFGDIIQNPDDLIIMQCTLMESNYLEAKRFLQPRLLRVMMNSQQQVVFRNIPLDHLAINSGVVLLLDCHQVIYVMIGSHIDQTNEQNQVILKSMYQYIDVLRHDRLPSPFIIKSTERDHNVRWILSILPHSILSPMTERVEIMKDIYPEFSSSDINSSTFKTMDDSLPLIASEMSLYQYDRYIKYEIK</sequence>
<keyword evidence="1" id="KW-0968">Cytoplasmic vesicle</keyword>
<dbReference type="GO" id="GO:0070971">
    <property type="term" value="C:endoplasmic reticulum exit site"/>
    <property type="evidence" value="ECO:0007669"/>
    <property type="project" value="TreeGrafter"/>
</dbReference>
<dbReference type="GO" id="GO:0090110">
    <property type="term" value="P:COPII-coated vesicle cargo loading"/>
    <property type="evidence" value="ECO:0007669"/>
    <property type="project" value="TreeGrafter"/>
</dbReference>
<dbReference type="InterPro" id="IPR036174">
    <property type="entry name" value="Znf_Sec23_Sec24_sf"/>
</dbReference>
<reference evidence="3 4" key="1">
    <citation type="submission" date="2015-12" db="EMBL/GenBank/DDBJ databases">
        <title>Dictyostelia acquired genes for synthesis and detection of signals that induce cell-type specialization by lateral gene transfer from prokaryotes.</title>
        <authorList>
            <person name="Gloeckner G."/>
            <person name="Schaap P."/>
        </authorList>
    </citation>
    <scope>NUCLEOTIDE SEQUENCE [LARGE SCALE GENOMIC DNA]</scope>
    <source>
        <strain evidence="3 4">TK</strain>
    </source>
</reference>
<dbReference type="PANTHER" id="PTHR11141">
    <property type="entry name" value="PROTEIN TRANSPORT PROTEIN SEC23"/>
    <property type="match status" value="1"/>
</dbReference>
<dbReference type="InterPro" id="IPR036180">
    <property type="entry name" value="Gelsolin-like_dom_sf"/>
</dbReference>
<dbReference type="SUPFAM" id="SSF82754">
    <property type="entry name" value="C-terminal, gelsolin-like domain of Sec23/24"/>
    <property type="match status" value="1"/>
</dbReference>
<comment type="function">
    <text evidence="1">Component of the coat protein complex II (COPII) which promotes the formation of transport vesicles from the endoplasmic reticulum (ER). The coat has two main functions, the physical deformation of the endoplasmic reticulum membrane into vesicles and the selection of cargo molecules.</text>
</comment>
<keyword evidence="1" id="KW-0256">Endoplasmic reticulum</keyword>
<keyword evidence="1" id="KW-0813">Transport</keyword>
<dbReference type="PANTHER" id="PTHR11141:SF18">
    <property type="entry name" value="PROTEIN TRANSPORT PROTEIN SEC23"/>
    <property type="match status" value="1"/>
</dbReference>
<evidence type="ECO:0000256" key="2">
    <source>
        <dbReference type="SAM" id="Coils"/>
    </source>
</evidence>
<evidence type="ECO:0000313" key="3">
    <source>
        <dbReference type="EMBL" id="KYQ93338.1"/>
    </source>
</evidence>
<dbReference type="STRING" id="361077.A0A151ZH73"/>
<keyword evidence="1" id="KW-0653">Protein transport</keyword>
<proteinExistence type="inferred from homology"/>
<dbReference type="OMA" id="WMERLGH"/>
<feature type="coiled-coil region" evidence="2">
    <location>
        <begin position="240"/>
        <end position="267"/>
    </location>
</feature>
<dbReference type="GO" id="GO:0030127">
    <property type="term" value="C:COPII vesicle coat"/>
    <property type="evidence" value="ECO:0007669"/>
    <property type="project" value="InterPro"/>
</dbReference>
<dbReference type="GO" id="GO:0005096">
    <property type="term" value="F:GTPase activator activity"/>
    <property type="evidence" value="ECO:0007669"/>
    <property type="project" value="TreeGrafter"/>
</dbReference>